<name>A0AAV5UXV0_9BILA</name>
<keyword evidence="1" id="KW-1133">Transmembrane helix</keyword>
<keyword evidence="1" id="KW-0472">Membrane</keyword>
<sequence length="90" mass="10320">RDCGSLITVAMGLEMLSLHKSVMEKYGQTHSLQHTDKRLIIGAVVLVVYMFIGAITFVRLESPLEGIERELYVKYIQQWRVILRERGLDG</sequence>
<evidence type="ECO:0000313" key="2">
    <source>
        <dbReference type="EMBL" id="GMT11568.1"/>
    </source>
</evidence>
<reference evidence="2" key="1">
    <citation type="submission" date="2023-10" db="EMBL/GenBank/DDBJ databases">
        <title>Genome assembly of Pristionchus species.</title>
        <authorList>
            <person name="Yoshida K."/>
            <person name="Sommer R.J."/>
        </authorList>
    </citation>
    <scope>NUCLEOTIDE SEQUENCE</scope>
    <source>
        <strain evidence="2">RS5133</strain>
    </source>
</reference>
<proteinExistence type="predicted"/>
<feature type="non-terminal residue" evidence="2">
    <location>
        <position position="1"/>
    </location>
</feature>
<evidence type="ECO:0000313" key="3">
    <source>
        <dbReference type="Proteomes" id="UP001432322"/>
    </source>
</evidence>
<keyword evidence="3" id="KW-1185">Reference proteome</keyword>
<dbReference type="Proteomes" id="UP001432322">
    <property type="component" value="Unassembled WGS sequence"/>
</dbReference>
<gene>
    <name evidence="2" type="ORF">PFISCL1PPCAC_2865</name>
</gene>
<organism evidence="2 3">
    <name type="scientific">Pristionchus fissidentatus</name>
    <dbReference type="NCBI Taxonomy" id="1538716"/>
    <lineage>
        <taxon>Eukaryota</taxon>
        <taxon>Metazoa</taxon>
        <taxon>Ecdysozoa</taxon>
        <taxon>Nematoda</taxon>
        <taxon>Chromadorea</taxon>
        <taxon>Rhabditida</taxon>
        <taxon>Rhabditina</taxon>
        <taxon>Diplogasteromorpha</taxon>
        <taxon>Diplogasteroidea</taxon>
        <taxon>Neodiplogasteridae</taxon>
        <taxon>Pristionchus</taxon>
    </lineage>
</organism>
<dbReference type="EMBL" id="BTSY01000001">
    <property type="protein sequence ID" value="GMT11568.1"/>
    <property type="molecule type" value="Genomic_DNA"/>
</dbReference>
<feature type="transmembrane region" description="Helical" evidence="1">
    <location>
        <begin position="39"/>
        <end position="60"/>
    </location>
</feature>
<comment type="caution">
    <text evidence="2">The sequence shown here is derived from an EMBL/GenBank/DDBJ whole genome shotgun (WGS) entry which is preliminary data.</text>
</comment>
<keyword evidence="1" id="KW-0812">Transmembrane</keyword>
<accession>A0AAV5UXV0</accession>
<protein>
    <submittedName>
        <fullName evidence="2">Uncharacterized protein</fullName>
    </submittedName>
</protein>
<dbReference type="AlphaFoldDB" id="A0AAV5UXV0"/>
<evidence type="ECO:0000256" key="1">
    <source>
        <dbReference type="SAM" id="Phobius"/>
    </source>
</evidence>
<feature type="non-terminal residue" evidence="2">
    <location>
        <position position="90"/>
    </location>
</feature>